<reference evidence="2 3" key="1">
    <citation type="journal article" date="2019" name="Int. J. Syst. Evol. Microbiol.">
        <title>The Global Catalogue of Microorganisms (GCM) 10K type strain sequencing project: providing services to taxonomists for standard genome sequencing and annotation.</title>
        <authorList>
            <consortium name="The Broad Institute Genomics Platform"/>
            <consortium name="The Broad Institute Genome Sequencing Center for Infectious Disease"/>
            <person name="Wu L."/>
            <person name="Ma J."/>
        </authorList>
    </citation>
    <scope>NUCLEOTIDE SEQUENCE [LARGE SCALE GENOMIC DNA]</scope>
    <source>
        <strain evidence="2 3">JCM 16014</strain>
    </source>
</reference>
<dbReference type="EMBL" id="BAAAQN010000065">
    <property type="protein sequence ID" value="GAA2056788.1"/>
    <property type="molecule type" value="Genomic_DNA"/>
</dbReference>
<protein>
    <submittedName>
        <fullName evidence="2">Uncharacterized protein</fullName>
    </submittedName>
</protein>
<gene>
    <name evidence="2" type="ORF">GCM10009839_77540</name>
</gene>
<organism evidence="2 3">
    <name type="scientific">Catenulispora yoronensis</name>
    <dbReference type="NCBI Taxonomy" id="450799"/>
    <lineage>
        <taxon>Bacteria</taxon>
        <taxon>Bacillati</taxon>
        <taxon>Actinomycetota</taxon>
        <taxon>Actinomycetes</taxon>
        <taxon>Catenulisporales</taxon>
        <taxon>Catenulisporaceae</taxon>
        <taxon>Catenulispora</taxon>
    </lineage>
</organism>
<evidence type="ECO:0000256" key="1">
    <source>
        <dbReference type="SAM" id="MobiDB-lite"/>
    </source>
</evidence>
<dbReference type="Proteomes" id="UP001500751">
    <property type="component" value="Unassembled WGS sequence"/>
</dbReference>
<dbReference type="InterPro" id="IPR015943">
    <property type="entry name" value="WD40/YVTN_repeat-like_dom_sf"/>
</dbReference>
<accession>A0ABN2VA35</accession>
<dbReference type="Gene3D" id="2.130.10.10">
    <property type="entry name" value="YVTN repeat-like/Quinoprotein amine dehydrogenase"/>
    <property type="match status" value="1"/>
</dbReference>
<sequence>MSTATSAAPAAKQWPAFDPPSDFRSPDTPSLPADAIAERLSVGGVLAAPPAVLLKDRIAFVGGRSSIQAVDPDSGKVLATVSAKYPTATHPNQLTLGPAAAAPVLATVGGREVVLSAVASTVPAQGTTGATGIVELLEMDAATHAAAGDVQIPLGAGAAGSSYRDYGHVTVAAVTGTTAILQVGQSDAVETIAFDLVANKPLWRQDGTTLLHAGAQQLLVATQRDPANNELAALDLATGAKKWEKTRYSQVGGTSIGPDRLLMTAFDSERGKLLTAVITATDGSESQVSTDTVHRFTTCFDDAAPVTVCTDAASSGPAAVSAFDPATGKVLWQLPDTAANRVAPRVTAVRHGRVYGTVDGTPVMLDAATGADVPGTPNIAPLVVDGYFGLALDAEKKNLVAYHTSA</sequence>
<keyword evidence="3" id="KW-1185">Reference proteome</keyword>
<name>A0ABN2VA35_9ACTN</name>
<evidence type="ECO:0000313" key="2">
    <source>
        <dbReference type="EMBL" id="GAA2056788.1"/>
    </source>
</evidence>
<proteinExistence type="predicted"/>
<feature type="region of interest" description="Disordered" evidence="1">
    <location>
        <begin position="1"/>
        <end position="30"/>
    </location>
</feature>
<evidence type="ECO:0000313" key="3">
    <source>
        <dbReference type="Proteomes" id="UP001500751"/>
    </source>
</evidence>
<dbReference type="InterPro" id="IPR011047">
    <property type="entry name" value="Quinoprotein_ADH-like_sf"/>
</dbReference>
<dbReference type="Gene3D" id="2.140.10.10">
    <property type="entry name" value="Quinoprotein alcohol dehydrogenase-like superfamily"/>
    <property type="match status" value="1"/>
</dbReference>
<comment type="caution">
    <text evidence="2">The sequence shown here is derived from an EMBL/GenBank/DDBJ whole genome shotgun (WGS) entry which is preliminary data.</text>
</comment>
<dbReference type="SUPFAM" id="SSF50998">
    <property type="entry name" value="Quinoprotein alcohol dehydrogenase-like"/>
    <property type="match status" value="1"/>
</dbReference>